<evidence type="ECO:0000313" key="4">
    <source>
        <dbReference type="Proteomes" id="UP001147760"/>
    </source>
</evidence>
<dbReference type="Proteomes" id="UP001147760">
    <property type="component" value="Unassembled WGS sequence"/>
</dbReference>
<feature type="region of interest" description="Disordered" evidence="1">
    <location>
        <begin position="105"/>
        <end position="134"/>
    </location>
</feature>
<organism evidence="3 4">
    <name type="scientific">Penicillium desertorum</name>
    <dbReference type="NCBI Taxonomy" id="1303715"/>
    <lineage>
        <taxon>Eukaryota</taxon>
        <taxon>Fungi</taxon>
        <taxon>Dikarya</taxon>
        <taxon>Ascomycota</taxon>
        <taxon>Pezizomycotina</taxon>
        <taxon>Eurotiomycetes</taxon>
        <taxon>Eurotiomycetidae</taxon>
        <taxon>Eurotiales</taxon>
        <taxon>Aspergillaceae</taxon>
        <taxon>Penicillium</taxon>
    </lineage>
</organism>
<gene>
    <name evidence="3" type="ORF">N7530_009627</name>
</gene>
<evidence type="ECO:0000256" key="1">
    <source>
        <dbReference type="SAM" id="MobiDB-lite"/>
    </source>
</evidence>
<reference evidence="3" key="1">
    <citation type="submission" date="2022-12" db="EMBL/GenBank/DDBJ databases">
        <authorList>
            <person name="Petersen C."/>
        </authorList>
    </citation>
    <scope>NUCLEOTIDE SEQUENCE</scope>
    <source>
        <strain evidence="3">IBT 17660</strain>
    </source>
</reference>
<protein>
    <recommendedName>
        <fullName evidence="2">Retrovirus-related Pol polyprotein from transposon TNT 1-94-like beta-barrel domain-containing protein</fullName>
    </recommendedName>
</protein>
<name>A0A9W9WJ04_9EURO</name>
<dbReference type="EMBL" id="JAPWDO010000006">
    <property type="protein sequence ID" value="KAJ5465840.1"/>
    <property type="molecule type" value="Genomic_DNA"/>
</dbReference>
<evidence type="ECO:0000313" key="3">
    <source>
        <dbReference type="EMBL" id="KAJ5465840.1"/>
    </source>
</evidence>
<dbReference type="InterPro" id="IPR054722">
    <property type="entry name" value="PolX-like_BBD"/>
</dbReference>
<comment type="caution">
    <text evidence="3">The sequence shown here is derived from an EMBL/GenBank/DDBJ whole genome shotgun (WGS) entry which is preliminary data.</text>
</comment>
<dbReference type="OrthoDB" id="2663223at2759"/>
<evidence type="ECO:0000259" key="2">
    <source>
        <dbReference type="Pfam" id="PF22936"/>
    </source>
</evidence>
<accession>A0A9W9WJ04</accession>
<feature type="compositionally biased region" description="Polar residues" evidence="1">
    <location>
        <begin position="106"/>
        <end position="116"/>
    </location>
</feature>
<proteinExistence type="predicted"/>
<keyword evidence="4" id="KW-1185">Reference proteome</keyword>
<dbReference type="Pfam" id="PF22936">
    <property type="entry name" value="Pol_BBD"/>
    <property type="match status" value="1"/>
</dbReference>
<feature type="domain" description="Retrovirus-related Pol polyprotein from transposon TNT 1-94-like beta-barrel" evidence="2">
    <location>
        <begin position="165"/>
        <end position="230"/>
    </location>
</feature>
<dbReference type="AlphaFoldDB" id="A0A9W9WJ04"/>
<reference evidence="3" key="2">
    <citation type="journal article" date="2023" name="IMA Fungus">
        <title>Comparative genomic study of the Penicillium genus elucidates a diverse pangenome and 15 lateral gene transfer events.</title>
        <authorList>
            <person name="Petersen C."/>
            <person name="Sorensen T."/>
            <person name="Nielsen M.R."/>
            <person name="Sondergaard T.E."/>
            <person name="Sorensen J.L."/>
            <person name="Fitzpatrick D.A."/>
            <person name="Frisvad J.C."/>
            <person name="Nielsen K.L."/>
        </authorList>
    </citation>
    <scope>NUCLEOTIDE SEQUENCE</scope>
    <source>
        <strain evidence="3">IBT 17660</strain>
    </source>
</reference>
<sequence>MVLIVESHSSQFDESFKVTREDDDAERVGSTRFEACFLRVASCWTHPERKKAYDKAMKDDPDWKAFVEKKRAEEKPERLESKEPQHALSAFPGEELGFFTMHTERQPASLSKQQPASAPKRSTLEQQPASSPMREQAMIDHDHSMINHDDSMFHHTRYDPIRDRWLIDTGAQVHICNNRSLFIEFQEAESSIRVGDTEMMVGGIGTVLIHGVSPRENETPKQMILFNVRYSRFHTTLSPTV</sequence>